<dbReference type="InterPro" id="IPR011989">
    <property type="entry name" value="ARM-like"/>
</dbReference>
<sequence length="428" mass="49735">MQDPGTNAIFRLRDRQNQQNDNQCREISTDFEVHNKLLNRLGDQSIPIEDRMNNFGEFCKTHRFVINEEQADYLIQLLNSARDQNNETLMINYLHAIELIIGYREEFTNELFLVPQRLEPIMQCFPLSYAYNIVGLLASTDEEAATTIFQYSKQYDFESTINDDQSIMFLTTFLKYQSLQEKILPTIQKVIRLGYDSDGQLRFECLRFIYFALKQSTELCFDLVEYQDFYLIFQKPAEDAQTNDMMLLILREITFKTQNPLRSIIQTNLIYFILFGLQSDDACTLSYAIDIIGDLAEFGGQQGTEILIQNNIIEKLFKIIEDKALQNRLCAVSALLRIFLNSPLKFKVQILEKDFLSILSDHLPLMSDKECDSSLIILNMILRVAETNNETIVLDSIYGDEELYSVLSEISESSENRVYAESILSRFK</sequence>
<dbReference type="SMR" id="A2EFZ3"/>
<evidence type="ECO:0000313" key="2">
    <source>
        <dbReference type="Proteomes" id="UP000001542"/>
    </source>
</evidence>
<proteinExistence type="predicted"/>
<dbReference type="Gene3D" id="1.25.10.10">
    <property type="entry name" value="Leucine-rich Repeat Variant"/>
    <property type="match status" value="1"/>
</dbReference>
<dbReference type="Proteomes" id="UP000001542">
    <property type="component" value="Unassembled WGS sequence"/>
</dbReference>
<dbReference type="VEuPathDB" id="TrichDB:TVAGG3_0515900"/>
<dbReference type="SUPFAM" id="SSF48371">
    <property type="entry name" value="ARM repeat"/>
    <property type="match status" value="1"/>
</dbReference>
<dbReference type="AlphaFoldDB" id="A2EFZ3"/>
<dbReference type="VEuPathDB" id="TrichDB:TVAG_355080"/>
<reference evidence="1" key="1">
    <citation type="submission" date="2006-10" db="EMBL/GenBank/DDBJ databases">
        <authorList>
            <person name="Amadeo P."/>
            <person name="Zhao Q."/>
            <person name="Wortman J."/>
            <person name="Fraser-Liggett C."/>
            <person name="Carlton J."/>
        </authorList>
    </citation>
    <scope>NUCLEOTIDE SEQUENCE</scope>
    <source>
        <strain evidence="1">G3</strain>
    </source>
</reference>
<reference evidence="1" key="2">
    <citation type="journal article" date="2007" name="Science">
        <title>Draft genome sequence of the sexually transmitted pathogen Trichomonas vaginalis.</title>
        <authorList>
            <person name="Carlton J.M."/>
            <person name="Hirt R.P."/>
            <person name="Silva J.C."/>
            <person name="Delcher A.L."/>
            <person name="Schatz M."/>
            <person name="Zhao Q."/>
            <person name="Wortman J.R."/>
            <person name="Bidwell S.L."/>
            <person name="Alsmark U.C.M."/>
            <person name="Besteiro S."/>
            <person name="Sicheritz-Ponten T."/>
            <person name="Noel C.J."/>
            <person name="Dacks J.B."/>
            <person name="Foster P.G."/>
            <person name="Simillion C."/>
            <person name="Van de Peer Y."/>
            <person name="Miranda-Saavedra D."/>
            <person name="Barton G.J."/>
            <person name="Westrop G.D."/>
            <person name="Mueller S."/>
            <person name="Dessi D."/>
            <person name="Fiori P.L."/>
            <person name="Ren Q."/>
            <person name="Paulsen I."/>
            <person name="Zhang H."/>
            <person name="Bastida-Corcuera F.D."/>
            <person name="Simoes-Barbosa A."/>
            <person name="Brown M.T."/>
            <person name="Hayes R.D."/>
            <person name="Mukherjee M."/>
            <person name="Okumura C.Y."/>
            <person name="Schneider R."/>
            <person name="Smith A.J."/>
            <person name="Vanacova S."/>
            <person name="Villalvazo M."/>
            <person name="Haas B.J."/>
            <person name="Pertea M."/>
            <person name="Feldblyum T.V."/>
            <person name="Utterback T.R."/>
            <person name="Shu C.L."/>
            <person name="Osoegawa K."/>
            <person name="de Jong P.J."/>
            <person name="Hrdy I."/>
            <person name="Horvathova L."/>
            <person name="Zubacova Z."/>
            <person name="Dolezal P."/>
            <person name="Malik S.B."/>
            <person name="Logsdon J.M. Jr."/>
            <person name="Henze K."/>
            <person name="Gupta A."/>
            <person name="Wang C.C."/>
            <person name="Dunne R.L."/>
            <person name="Upcroft J.A."/>
            <person name="Upcroft P."/>
            <person name="White O."/>
            <person name="Salzberg S.L."/>
            <person name="Tang P."/>
            <person name="Chiu C.-H."/>
            <person name="Lee Y.-S."/>
            <person name="Embley T.M."/>
            <person name="Coombs G.H."/>
            <person name="Mottram J.C."/>
            <person name="Tachezy J."/>
            <person name="Fraser-Liggett C.M."/>
            <person name="Johnson P.J."/>
        </authorList>
    </citation>
    <scope>NUCLEOTIDE SEQUENCE [LARGE SCALE GENOMIC DNA]</scope>
    <source>
        <strain evidence="1">G3</strain>
    </source>
</reference>
<keyword evidence="2" id="KW-1185">Reference proteome</keyword>
<name>A2EFZ3_TRIV3</name>
<dbReference type="InParanoid" id="A2EFZ3"/>
<accession>A2EFZ3</accession>
<dbReference type="KEGG" id="tva:4766348"/>
<dbReference type="InterPro" id="IPR016024">
    <property type="entry name" value="ARM-type_fold"/>
</dbReference>
<organism evidence="1 2">
    <name type="scientific">Trichomonas vaginalis (strain ATCC PRA-98 / G3)</name>
    <dbReference type="NCBI Taxonomy" id="412133"/>
    <lineage>
        <taxon>Eukaryota</taxon>
        <taxon>Metamonada</taxon>
        <taxon>Parabasalia</taxon>
        <taxon>Trichomonadida</taxon>
        <taxon>Trichomonadidae</taxon>
        <taxon>Trichomonas</taxon>
    </lineage>
</organism>
<dbReference type="EMBL" id="DS113378">
    <property type="protein sequence ID" value="EAY08449.1"/>
    <property type="molecule type" value="Genomic_DNA"/>
</dbReference>
<protein>
    <submittedName>
        <fullName evidence="1">Uncharacterized protein</fullName>
    </submittedName>
</protein>
<gene>
    <name evidence="1" type="ORF">TVAG_355080</name>
</gene>
<evidence type="ECO:0000313" key="1">
    <source>
        <dbReference type="EMBL" id="EAY08449.1"/>
    </source>
</evidence>